<proteinExistence type="predicted"/>
<dbReference type="InterPro" id="IPR021732">
    <property type="entry name" value="DUF3301"/>
</dbReference>
<evidence type="ECO:0000313" key="2">
    <source>
        <dbReference type="Proteomes" id="UP000002383"/>
    </source>
</evidence>
<evidence type="ECO:0000313" key="1">
    <source>
        <dbReference type="EMBL" id="ACL71766.1"/>
    </source>
</evidence>
<evidence type="ECO:0008006" key="3">
    <source>
        <dbReference type="Google" id="ProtNLM"/>
    </source>
</evidence>
<sequence>MTPILLILLAGLILWYINDSLKCRETVLRAARRACEQMQVQLLDQSVARTRLGFSRTGSGSLALRREYHFDFSLDGGDRHAGHVVCLGQRVVGLSLDHPQGRVVLG</sequence>
<dbReference type="eggNOG" id="ENOG5032ZC9">
    <property type="taxonomic scope" value="Bacteria"/>
</dbReference>
<dbReference type="Proteomes" id="UP000002383">
    <property type="component" value="Chromosome"/>
</dbReference>
<dbReference type="KEGG" id="tgr:Tgr7_0674"/>
<organism evidence="1 2">
    <name type="scientific">Thioalkalivibrio sulfidiphilus (strain HL-EbGR7)</name>
    <dbReference type="NCBI Taxonomy" id="396588"/>
    <lineage>
        <taxon>Bacteria</taxon>
        <taxon>Pseudomonadati</taxon>
        <taxon>Pseudomonadota</taxon>
        <taxon>Gammaproteobacteria</taxon>
        <taxon>Chromatiales</taxon>
        <taxon>Ectothiorhodospiraceae</taxon>
        <taxon>Thioalkalivibrio</taxon>
    </lineage>
</organism>
<gene>
    <name evidence="1" type="ordered locus">Tgr7_0674</name>
</gene>
<dbReference type="AlphaFoldDB" id="B8GMD4"/>
<dbReference type="OrthoDB" id="5959530at2"/>
<keyword evidence="2" id="KW-1185">Reference proteome</keyword>
<dbReference type="RefSeq" id="WP_012637254.1">
    <property type="nucleotide sequence ID" value="NC_011901.1"/>
</dbReference>
<dbReference type="STRING" id="396588.Tgr7_0674"/>
<dbReference type="EMBL" id="CP001339">
    <property type="protein sequence ID" value="ACL71766.1"/>
    <property type="molecule type" value="Genomic_DNA"/>
</dbReference>
<name>B8GMD4_THISH</name>
<protein>
    <recommendedName>
        <fullName evidence="3">DUF3301 domain-containing protein</fullName>
    </recommendedName>
</protein>
<accession>B8GMD4</accession>
<dbReference type="Pfam" id="PF11743">
    <property type="entry name" value="DUF3301"/>
    <property type="match status" value="1"/>
</dbReference>
<dbReference type="HOGENOM" id="CLU_136199_0_1_6"/>
<reference evidence="1 2" key="1">
    <citation type="journal article" date="2011" name="Stand. Genomic Sci.">
        <title>Complete genome sequence of 'Thioalkalivibrio sulfidophilus' HL-EbGr7.</title>
        <authorList>
            <person name="Muyzer G."/>
            <person name="Sorokin D.Y."/>
            <person name="Mavromatis K."/>
            <person name="Lapidus A."/>
            <person name="Clum A."/>
            <person name="Ivanova N."/>
            <person name="Pati A."/>
            <person name="d'Haeseleer P."/>
            <person name="Woyke T."/>
            <person name="Kyrpides N.C."/>
        </authorList>
    </citation>
    <scope>NUCLEOTIDE SEQUENCE [LARGE SCALE GENOMIC DNA]</scope>
    <source>
        <strain evidence="1 2">HL-EbGR7</strain>
    </source>
</reference>